<proteinExistence type="predicted"/>
<sequence>MGNKIKVPQHLENDDNDIKIQSVVNKILQNPTYREKLDKNQDVLYRFATALSIPEDLKATYLSTDWMQTVNLFKKNNADMPEPAPTSTIHKQNLLSHSSNVNEASEVVDVSDEELEFDTEAVYACNLGFFLIIIQQQFRLIMDTTVVKTLRKLVSPILSKLDILPEFGMFHSALMIGPWLIEWNDSSLCVPRKCVSQAALLSADVDALLSVEDIDNVTTRLSKVITHWNVNMKYKSRRSDSRIEGNCQDFVENVLAALGLKYNFDGAVGAFMKKLREDGTCKIQIEADPQFRKKFEFAERKNCFNSHKELDEFVLHLLQVDPEFDKNHKQEWMLLKAFDRALWLRHYKFNNDPKWMPHITEEEGGEPTMTCPFEDPKVTRSILFVK</sequence>
<evidence type="ECO:0000313" key="1">
    <source>
        <dbReference type="EMBL" id="KAL0478810.1"/>
    </source>
</evidence>
<organism evidence="1 2">
    <name type="scientific">Acrasis kona</name>
    <dbReference type="NCBI Taxonomy" id="1008807"/>
    <lineage>
        <taxon>Eukaryota</taxon>
        <taxon>Discoba</taxon>
        <taxon>Heterolobosea</taxon>
        <taxon>Tetramitia</taxon>
        <taxon>Eutetramitia</taxon>
        <taxon>Acrasidae</taxon>
        <taxon>Acrasis</taxon>
    </lineage>
</organism>
<accession>A0AAW2YNV0</accession>
<gene>
    <name evidence="1" type="ORF">AKO1_008363</name>
</gene>
<protein>
    <submittedName>
        <fullName evidence="1">Developmentally-regulated protein</fullName>
    </submittedName>
</protein>
<keyword evidence="2" id="KW-1185">Reference proteome</keyword>
<evidence type="ECO:0000313" key="2">
    <source>
        <dbReference type="Proteomes" id="UP001431209"/>
    </source>
</evidence>
<dbReference type="EMBL" id="JAOPGA020000467">
    <property type="protein sequence ID" value="KAL0478810.1"/>
    <property type="molecule type" value="Genomic_DNA"/>
</dbReference>
<reference evidence="1 2" key="1">
    <citation type="submission" date="2024-03" db="EMBL/GenBank/DDBJ databases">
        <title>The Acrasis kona genome and developmental transcriptomes reveal deep origins of eukaryotic multicellular pathways.</title>
        <authorList>
            <person name="Sheikh S."/>
            <person name="Fu C.-J."/>
            <person name="Brown M.W."/>
            <person name="Baldauf S.L."/>
        </authorList>
    </citation>
    <scope>NUCLEOTIDE SEQUENCE [LARGE SCALE GENOMIC DNA]</scope>
    <source>
        <strain evidence="1 2">ATCC MYA-3509</strain>
    </source>
</reference>
<dbReference type="AlphaFoldDB" id="A0AAW2YNV0"/>
<comment type="caution">
    <text evidence="1">The sequence shown here is derived from an EMBL/GenBank/DDBJ whole genome shotgun (WGS) entry which is preliminary data.</text>
</comment>
<name>A0AAW2YNV0_9EUKA</name>
<dbReference type="Proteomes" id="UP001431209">
    <property type="component" value="Unassembled WGS sequence"/>
</dbReference>